<dbReference type="RefSeq" id="WP_097012329.1">
    <property type="nucleotide sequence ID" value="NZ_LT907975.1"/>
</dbReference>
<dbReference type="KEGG" id="pprf:DPRO_2557"/>
<sequence length="265" mass="29999">MSKADTLQSIQNNVMQVLVGTVELLRAAPAQWILLVVVLFGVRKLHSPFPYQNMTGVALYATSWTVSFLISFLHLVVFLAVLLTALRVFEKRPSTSYRTLPRLIKKAFPYALTIFFVANYILPWIAFGIIEAGDLLRQPWLEPHIFHGAFFTSVVLVYWFQARLGMVFWGIVTGVPISFKQSWRLTGTKQGELFTLVLVCSVTREISGAVTAFLPVWAWEVVLLTVVPYLTLHVVFFWVVAAVFYNELAKGRLEDDGVQPDRNVS</sequence>
<accession>A0A2C8FAJ9</accession>
<keyword evidence="1" id="KW-0812">Transmembrane</keyword>
<name>A0A2C8FAJ9_9BACT</name>
<feature type="transmembrane region" description="Helical" evidence="1">
    <location>
        <begin position="62"/>
        <end position="86"/>
    </location>
</feature>
<gene>
    <name evidence="2" type="ORF">DPRO_2557</name>
</gene>
<evidence type="ECO:0000313" key="3">
    <source>
        <dbReference type="Proteomes" id="UP000219215"/>
    </source>
</evidence>
<organism evidence="2 3">
    <name type="scientific">Pseudodesulfovibrio profundus</name>
    <dbReference type="NCBI Taxonomy" id="57320"/>
    <lineage>
        <taxon>Bacteria</taxon>
        <taxon>Pseudomonadati</taxon>
        <taxon>Thermodesulfobacteriota</taxon>
        <taxon>Desulfovibrionia</taxon>
        <taxon>Desulfovibrionales</taxon>
        <taxon>Desulfovibrionaceae</taxon>
    </lineage>
</organism>
<feature type="transmembrane region" description="Helical" evidence="1">
    <location>
        <begin position="24"/>
        <end position="42"/>
    </location>
</feature>
<keyword evidence="3" id="KW-1185">Reference proteome</keyword>
<keyword evidence="1" id="KW-1133">Transmembrane helix</keyword>
<feature type="transmembrane region" description="Helical" evidence="1">
    <location>
        <begin position="226"/>
        <end position="245"/>
    </location>
</feature>
<feature type="transmembrane region" description="Helical" evidence="1">
    <location>
        <begin position="107"/>
        <end position="130"/>
    </location>
</feature>
<keyword evidence="1" id="KW-0472">Membrane</keyword>
<proteinExistence type="predicted"/>
<feature type="transmembrane region" description="Helical" evidence="1">
    <location>
        <begin position="193"/>
        <end position="214"/>
    </location>
</feature>
<dbReference type="AlphaFoldDB" id="A0A2C8FAJ9"/>
<dbReference type="EMBL" id="LT907975">
    <property type="protein sequence ID" value="SOB59466.1"/>
    <property type="molecule type" value="Genomic_DNA"/>
</dbReference>
<evidence type="ECO:0000313" key="2">
    <source>
        <dbReference type="EMBL" id="SOB59466.1"/>
    </source>
</evidence>
<protein>
    <submittedName>
        <fullName evidence="2">Uncharacterized protein</fullName>
    </submittedName>
</protein>
<reference evidence="3" key="1">
    <citation type="submission" date="2017-09" db="EMBL/GenBank/DDBJ databases">
        <authorList>
            <person name="Regsiter A."/>
            <person name="William W."/>
        </authorList>
    </citation>
    <scope>NUCLEOTIDE SEQUENCE [LARGE SCALE GENOMIC DNA]</scope>
    <source>
        <strain evidence="3">500-1</strain>
    </source>
</reference>
<dbReference type="Proteomes" id="UP000219215">
    <property type="component" value="Chromosome DPRO"/>
</dbReference>
<feature type="transmembrane region" description="Helical" evidence="1">
    <location>
        <begin position="150"/>
        <end position="172"/>
    </location>
</feature>
<evidence type="ECO:0000256" key="1">
    <source>
        <dbReference type="SAM" id="Phobius"/>
    </source>
</evidence>